<dbReference type="Proteomes" id="UP000647587">
    <property type="component" value="Unassembled WGS sequence"/>
</dbReference>
<keyword evidence="1" id="KW-0732">Signal</keyword>
<evidence type="ECO:0000313" key="2">
    <source>
        <dbReference type="EMBL" id="GGK15260.1"/>
    </source>
</evidence>
<dbReference type="EMBL" id="BMPP01000002">
    <property type="protein sequence ID" value="GGK15260.1"/>
    <property type="molecule type" value="Genomic_DNA"/>
</dbReference>
<name>A0ABQ2EPA4_9DEIO</name>
<feature type="signal peptide" evidence="1">
    <location>
        <begin position="1"/>
        <end position="17"/>
    </location>
</feature>
<accession>A0ABQ2EPA4</accession>
<comment type="caution">
    <text evidence="2">The sequence shown here is derived from an EMBL/GenBank/DDBJ whole genome shotgun (WGS) entry which is preliminary data.</text>
</comment>
<sequence length="138" mass="14340">MNATPLLVLALALTACAPVTILGKTPAPPAVADASGTWTGQVSHPIAGTFNVSANFNERNDPTPGQLVGDLRVERLTSEFLSANGNLNTGTLRATGGTLDIDCKGKFTNRTLFEGRCTVVNATSLGVEADLVLTRSRS</sequence>
<proteinExistence type="predicted"/>
<dbReference type="RefSeq" id="WP_189004405.1">
    <property type="nucleotide sequence ID" value="NZ_BMPP01000002.1"/>
</dbReference>
<feature type="chain" id="PRO_5046298024" description="Lipoprotein" evidence="1">
    <location>
        <begin position="18"/>
        <end position="138"/>
    </location>
</feature>
<evidence type="ECO:0008006" key="4">
    <source>
        <dbReference type="Google" id="ProtNLM"/>
    </source>
</evidence>
<evidence type="ECO:0000256" key="1">
    <source>
        <dbReference type="SAM" id="SignalP"/>
    </source>
</evidence>
<evidence type="ECO:0000313" key="3">
    <source>
        <dbReference type="Proteomes" id="UP000647587"/>
    </source>
</evidence>
<reference evidence="3" key="1">
    <citation type="journal article" date="2019" name="Int. J. Syst. Evol. Microbiol.">
        <title>The Global Catalogue of Microorganisms (GCM) 10K type strain sequencing project: providing services to taxonomists for standard genome sequencing and annotation.</title>
        <authorList>
            <consortium name="The Broad Institute Genomics Platform"/>
            <consortium name="The Broad Institute Genome Sequencing Center for Infectious Disease"/>
            <person name="Wu L."/>
            <person name="Ma J."/>
        </authorList>
    </citation>
    <scope>NUCLEOTIDE SEQUENCE [LARGE SCALE GENOMIC DNA]</scope>
    <source>
        <strain evidence="3">JCM 30331</strain>
    </source>
</reference>
<protein>
    <recommendedName>
        <fullName evidence="4">Lipoprotein</fullName>
    </recommendedName>
</protein>
<gene>
    <name evidence="2" type="ORF">GCM10008955_05800</name>
</gene>
<keyword evidence="3" id="KW-1185">Reference proteome</keyword>
<organism evidence="2 3">
    <name type="scientific">Deinococcus malanensis</name>
    <dbReference type="NCBI Taxonomy" id="1706855"/>
    <lineage>
        <taxon>Bacteria</taxon>
        <taxon>Thermotogati</taxon>
        <taxon>Deinococcota</taxon>
        <taxon>Deinococci</taxon>
        <taxon>Deinococcales</taxon>
        <taxon>Deinococcaceae</taxon>
        <taxon>Deinococcus</taxon>
    </lineage>
</organism>